<name>A0A158BEH9_9BURK</name>
<sequence length="85" mass="9607">MHADGFYDDGQMPRDAHGISSWTQNMPAVEKNYLEKMKQSPARAKFSAEHGRSEFHALDRRLAAREQRIADTLYRSGDAQAVAGR</sequence>
<dbReference type="EMBL" id="FCOF02000014">
    <property type="protein sequence ID" value="SAK68461.1"/>
    <property type="molecule type" value="Genomic_DNA"/>
</dbReference>
<evidence type="ECO:0000313" key="2">
    <source>
        <dbReference type="EMBL" id="SAK68461.1"/>
    </source>
</evidence>
<dbReference type="RefSeq" id="WP_061125231.1">
    <property type="nucleotide sequence ID" value="NZ_FCOF02000014.1"/>
</dbReference>
<feature type="region of interest" description="Disordered" evidence="1">
    <location>
        <begin position="1"/>
        <end position="23"/>
    </location>
</feature>
<dbReference type="Proteomes" id="UP000054870">
    <property type="component" value="Unassembled WGS sequence"/>
</dbReference>
<dbReference type="AlphaFoldDB" id="A0A158BEH9"/>
<evidence type="ECO:0000256" key="1">
    <source>
        <dbReference type="SAM" id="MobiDB-lite"/>
    </source>
</evidence>
<feature type="compositionally biased region" description="Basic and acidic residues" evidence="1">
    <location>
        <begin position="1"/>
        <end position="17"/>
    </location>
</feature>
<protein>
    <submittedName>
        <fullName evidence="2">Uncharacterized protein</fullName>
    </submittedName>
</protein>
<comment type="caution">
    <text evidence="2">The sequence shown here is derived from an EMBL/GenBank/DDBJ whole genome shotgun (WGS) entry which is preliminary data.</text>
</comment>
<organism evidence="2 3">
    <name type="scientific">Caballeronia catudaia</name>
    <dbReference type="NCBI Taxonomy" id="1777136"/>
    <lineage>
        <taxon>Bacteria</taxon>
        <taxon>Pseudomonadati</taxon>
        <taxon>Pseudomonadota</taxon>
        <taxon>Betaproteobacteria</taxon>
        <taxon>Burkholderiales</taxon>
        <taxon>Burkholderiaceae</taxon>
        <taxon>Caballeronia</taxon>
    </lineage>
</organism>
<evidence type="ECO:0000313" key="3">
    <source>
        <dbReference type="Proteomes" id="UP000054870"/>
    </source>
</evidence>
<accession>A0A158BEH9</accession>
<gene>
    <name evidence="2" type="ORF">AWB75_03366</name>
</gene>
<keyword evidence="3" id="KW-1185">Reference proteome</keyword>
<proteinExistence type="predicted"/>
<reference evidence="2" key="1">
    <citation type="submission" date="2016-01" db="EMBL/GenBank/DDBJ databases">
        <authorList>
            <person name="Peeters C."/>
        </authorList>
    </citation>
    <scope>NUCLEOTIDE SEQUENCE [LARGE SCALE GENOMIC DNA]</scope>
    <source>
        <strain evidence="2">LMG 29318</strain>
    </source>
</reference>